<sequence length="590" mass="66077">MRLPKSSLLKNLRRLLKHLPQRRRQQLLLMLGLGLATSVSEVVSLGALFPFLSVLANPAVIMENPKIKIITQHLSITSPQQLSVWLSLGFILAVVVANGLRLITLWFQSRLIAAIANDLSVGCYRSILLQPYNFYFTHNSSKLIVGSTEYIDGTVGIVYASLNFIFYFLMLTAVLFGLLLVDWRVTLGGIILLGTLIMPIIQITRHRLARNSNSIVQFSNKRMKLLQESMGGIRDILLNGSQPLFISNYQDTDFRLRQLHADNQFLGAVNRPYMEAIAMTAIAIFALFMVNTQTNFLRILPVLGTLVLGLNRLLPSLQQCYSCWAFAKSNNACLKETINTLEMQVVKHYLQPRPNHLPLNKELRLKNVWFRYSPDLDWVLRDVNLTIPVNTTVGFFGGSGCGKSTTADLILGLMTPQKGKVLVDGIPIDSEEKQWSWQQNVANVPQSIYLSDTSIAENIAFGVEPSEIDMELVKESALLAQVDRFIEELPQSYAELVGERGIRLSGGQRQRIGIARALYKRASVIIFDEATSALDNETEQEVMEAIYNLNEKVTIIIIAHRLSTLKHCSQVFEFKQGQIVVKGTGASLEA</sequence>
<dbReference type="Proteomes" id="UP000597867">
    <property type="component" value="Unassembled WGS sequence"/>
</dbReference>
<organism evidence="1 2">
    <name type="scientific">Dolichospermum flos-aquae LEGE 04289</name>
    <dbReference type="NCBI Taxonomy" id="1828708"/>
    <lineage>
        <taxon>Bacteria</taxon>
        <taxon>Bacillati</taxon>
        <taxon>Cyanobacteriota</taxon>
        <taxon>Cyanophyceae</taxon>
        <taxon>Nostocales</taxon>
        <taxon>Aphanizomenonaceae</taxon>
        <taxon>Dolichospermum</taxon>
    </lineage>
</organism>
<evidence type="ECO:0000313" key="1">
    <source>
        <dbReference type="EMBL" id="MBE9219662.1"/>
    </source>
</evidence>
<accession>A0ACC5Q4T4</accession>
<keyword evidence="2" id="KW-1185">Reference proteome</keyword>
<name>A0ACC5Q4T4_DOLFA</name>
<gene>
    <name evidence="1" type="ORF">IQ222_12850</name>
</gene>
<proteinExistence type="predicted"/>
<protein>
    <submittedName>
        <fullName evidence="1">ABC transporter ATP-binding protein</fullName>
    </submittedName>
</protein>
<comment type="caution">
    <text evidence="1">The sequence shown here is derived from an EMBL/GenBank/DDBJ whole genome shotgun (WGS) entry which is preliminary data.</text>
</comment>
<keyword evidence="1" id="KW-0547">Nucleotide-binding</keyword>
<dbReference type="EMBL" id="JADEWF010000041">
    <property type="protein sequence ID" value="MBE9219662.1"/>
    <property type="molecule type" value="Genomic_DNA"/>
</dbReference>
<reference evidence="1" key="1">
    <citation type="submission" date="2020-10" db="EMBL/GenBank/DDBJ databases">
        <authorList>
            <person name="Castelo-Branco R."/>
            <person name="Eusebio N."/>
            <person name="Adriana R."/>
            <person name="Vieira A."/>
            <person name="Brugerolle De Fraissinette N."/>
            <person name="Rezende De Castro R."/>
            <person name="Schneider M.P."/>
            <person name="Vasconcelos V."/>
            <person name="Leao P.N."/>
        </authorList>
    </citation>
    <scope>NUCLEOTIDE SEQUENCE</scope>
    <source>
        <strain evidence="1">LEGE 04289</strain>
    </source>
</reference>
<keyword evidence="1" id="KW-0067">ATP-binding</keyword>
<evidence type="ECO:0000313" key="2">
    <source>
        <dbReference type="Proteomes" id="UP000597867"/>
    </source>
</evidence>